<evidence type="ECO:0000259" key="4">
    <source>
        <dbReference type="PROSITE" id="PS50048"/>
    </source>
</evidence>
<dbReference type="Pfam" id="PF04082">
    <property type="entry name" value="Fungal_trans"/>
    <property type="match status" value="1"/>
</dbReference>
<feature type="compositionally biased region" description="Polar residues" evidence="3">
    <location>
        <begin position="689"/>
        <end position="706"/>
    </location>
</feature>
<dbReference type="Proteomes" id="UP000016924">
    <property type="component" value="Unassembled WGS sequence"/>
</dbReference>
<organism evidence="5 6">
    <name type="scientific">Coniosporium apollinis (strain CBS 100218)</name>
    <name type="common">Rock-inhabiting black yeast</name>
    <dbReference type="NCBI Taxonomy" id="1168221"/>
    <lineage>
        <taxon>Eukaryota</taxon>
        <taxon>Fungi</taxon>
        <taxon>Dikarya</taxon>
        <taxon>Ascomycota</taxon>
        <taxon>Pezizomycotina</taxon>
        <taxon>Dothideomycetes</taxon>
        <taxon>Dothideomycetes incertae sedis</taxon>
        <taxon>Coniosporium</taxon>
    </lineage>
</organism>
<keyword evidence="1" id="KW-0479">Metal-binding</keyword>
<sequence>MAEGNQQDYGSDPAATRSDDLDRENGPALTSSGRTIQACDRCRLKKVRCDGVVPTCGRCKAANLGCFVTVKLTRKSYPKSYTESIEERLREVEAEGRAKDDRIKELESALAATTTIQQTTPWNPSLPPNSAQPPSNPLTGFGVRPKSGSRVALTDEPISREVGRMNADRRGVGRFMGSSSGIFFIGTAEQRFAAIVKSPGKVEDELLRVDADEENTSYSLHAICDNTTPPASLPPMETALNLVHRWFDCWCYVFPILHRPSFMKSLETLYATPAETHDRPFLAQFYLVLALGCRHLLLTKDMSSGGLSTASIDREDLQYYHNSLLYRNEILNANNLQTLQFQELLTLWFSYTGKKSLAFQMTGSMVKLSLELGLHRHSRRFTFDPLTTELRKRAFWVCYIMDNFLSAVEGLPKSFRDQDVDVELPSDVDDEFVTATGYLLSLPGEPTGMTAFVSLVKVVRVLSNTLEMLYTTTDRRRCVTKIASINRQLDQWVHTLPDHLQIYQPATATEPEDVFEGLGSLEPAVLFLHMTYFYVSIAVHRVALSFPPSVPQYKVSLVQCMKAAKELIYLASRFRAYLLVFEINPGGYVYTLWSCGLLLAFGLWGVQKDGGSLSHVQDAERDAKSLAMECVEVLRYLAACGCASARARADNLGGIIASADPMFPTSDDGRLVSGRSTGGASIPGGTAVRVNTTQSRSSATPSSQACYQLPDAPSPFTNTLQELSASLVASHDSQIHPSQSPADIHGGVPAQAPVGPSSSTVMEGFNGDFSLLLPSSFDRFDNFTYGPPPTDVVGLQSIGGLWDDPIFQLPSDTGILSPTFAAFQAGDVTSSVGSVGLDGESSRKRQRLNTRSDG</sequence>
<dbReference type="GO" id="GO:0003677">
    <property type="term" value="F:DNA binding"/>
    <property type="evidence" value="ECO:0007669"/>
    <property type="project" value="InterPro"/>
</dbReference>
<gene>
    <name evidence="5" type="ORF">W97_07114</name>
</gene>
<evidence type="ECO:0000256" key="1">
    <source>
        <dbReference type="ARBA" id="ARBA00022723"/>
    </source>
</evidence>
<dbReference type="CDD" id="cd00067">
    <property type="entry name" value="GAL4"/>
    <property type="match status" value="1"/>
</dbReference>
<feature type="region of interest" description="Disordered" evidence="3">
    <location>
        <begin position="728"/>
        <end position="747"/>
    </location>
</feature>
<dbReference type="CDD" id="cd12148">
    <property type="entry name" value="fungal_TF_MHR"/>
    <property type="match status" value="1"/>
</dbReference>
<dbReference type="InterPro" id="IPR007219">
    <property type="entry name" value="XnlR_reg_dom"/>
</dbReference>
<dbReference type="HOGENOM" id="CLU_016812_0_0_1"/>
<protein>
    <recommendedName>
        <fullName evidence="4">Zn(2)-C6 fungal-type domain-containing protein</fullName>
    </recommendedName>
</protein>
<dbReference type="SUPFAM" id="SSF57701">
    <property type="entry name" value="Zn2/Cys6 DNA-binding domain"/>
    <property type="match status" value="1"/>
</dbReference>
<feature type="region of interest" description="Disordered" evidence="3">
    <location>
        <begin position="832"/>
        <end position="854"/>
    </location>
</feature>
<dbReference type="RefSeq" id="XP_007783285.1">
    <property type="nucleotide sequence ID" value="XM_007785095.1"/>
</dbReference>
<evidence type="ECO:0000313" key="5">
    <source>
        <dbReference type="EMBL" id="EON67968.1"/>
    </source>
</evidence>
<proteinExistence type="predicted"/>
<dbReference type="Gene3D" id="4.10.240.10">
    <property type="entry name" value="Zn(2)-C6 fungal-type DNA-binding domain"/>
    <property type="match status" value="1"/>
</dbReference>
<dbReference type="GO" id="GO:0000981">
    <property type="term" value="F:DNA-binding transcription factor activity, RNA polymerase II-specific"/>
    <property type="evidence" value="ECO:0007669"/>
    <property type="project" value="InterPro"/>
</dbReference>
<dbReference type="GO" id="GO:0006351">
    <property type="term" value="P:DNA-templated transcription"/>
    <property type="evidence" value="ECO:0007669"/>
    <property type="project" value="InterPro"/>
</dbReference>
<dbReference type="InterPro" id="IPR036864">
    <property type="entry name" value="Zn2-C6_fun-type_DNA-bd_sf"/>
</dbReference>
<name>R7Z1K0_CONA1</name>
<dbReference type="SMART" id="SM00066">
    <property type="entry name" value="GAL4"/>
    <property type="match status" value="1"/>
</dbReference>
<dbReference type="STRING" id="1168221.R7Z1K0"/>
<keyword evidence="6" id="KW-1185">Reference proteome</keyword>
<dbReference type="PROSITE" id="PS50048">
    <property type="entry name" value="ZN2_CY6_FUNGAL_2"/>
    <property type="match status" value="1"/>
</dbReference>
<feature type="region of interest" description="Disordered" evidence="3">
    <location>
        <begin position="676"/>
        <end position="711"/>
    </location>
</feature>
<feature type="compositionally biased region" description="Polar residues" evidence="3">
    <location>
        <begin position="731"/>
        <end position="741"/>
    </location>
</feature>
<dbReference type="PANTHER" id="PTHR46910">
    <property type="entry name" value="TRANSCRIPTION FACTOR PDR1"/>
    <property type="match status" value="1"/>
</dbReference>
<dbReference type="eggNOG" id="ENOG502QTKQ">
    <property type="taxonomic scope" value="Eukaryota"/>
</dbReference>
<dbReference type="AlphaFoldDB" id="R7Z1K0"/>
<evidence type="ECO:0000256" key="2">
    <source>
        <dbReference type="ARBA" id="ARBA00023242"/>
    </source>
</evidence>
<evidence type="ECO:0000313" key="6">
    <source>
        <dbReference type="Proteomes" id="UP000016924"/>
    </source>
</evidence>
<evidence type="ECO:0000256" key="3">
    <source>
        <dbReference type="SAM" id="MobiDB-lite"/>
    </source>
</evidence>
<dbReference type="PROSITE" id="PS00463">
    <property type="entry name" value="ZN2_CY6_FUNGAL_1"/>
    <property type="match status" value="1"/>
</dbReference>
<reference evidence="6" key="1">
    <citation type="submission" date="2012-06" db="EMBL/GenBank/DDBJ databases">
        <title>The genome sequence of Coniosporium apollinis CBS 100218.</title>
        <authorList>
            <consortium name="The Broad Institute Genome Sequencing Platform"/>
            <person name="Cuomo C."/>
            <person name="Gorbushina A."/>
            <person name="Noack S."/>
            <person name="Walker B."/>
            <person name="Young S.K."/>
            <person name="Zeng Q."/>
            <person name="Gargeya S."/>
            <person name="Fitzgerald M."/>
            <person name="Haas B."/>
            <person name="Abouelleil A."/>
            <person name="Alvarado L."/>
            <person name="Arachchi H.M."/>
            <person name="Berlin A.M."/>
            <person name="Chapman S.B."/>
            <person name="Goldberg J."/>
            <person name="Griggs A."/>
            <person name="Gujja S."/>
            <person name="Hansen M."/>
            <person name="Howarth C."/>
            <person name="Imamovic A."/>
            <person name="Larimer J."/>
            <person name="McCowan C."/>
            <person name="Montmayeur A."/>
            <person name="Murphy C."/>
            <person name="Neiman D."/>
            <person name="Pearson M."/>
            <person name="Priest M."/>
            <person name="Roberts A."/>
            <person name="Saif S."/>
            <person name="Shea T."/>
            <person name="Sisk P."/>
            <person name="Sykes S."/>
            <person name="Wortman J."/>
            <person name="Nusbaum C."/>
            <person name="Birren B."/>
        </authorList>
    </citation>
    <scope>NUCLEOTIDE SEQUENCE [LARGE SCALE GENOMIC DNA]</scope>
    <source>
        <strain evidence="6">CBS 100218</strain>
    </source>
</reference>
<dbReference type="OrthoDB" id="10001928at2759"/>
<dbReference type="InterPro" id="IPR050987">
    <property type="entry name" value="AtrR-like"/>
</dbReference>
<dbReference type="GeneID" id="19904425"/>
<feature type="domain" description="Zn(2)-C6 fungal-type" evidence="4">
    <location>
        <begin position="38"/>
        <end position="66"/>
    </location>
</feature>
<dbReference type="PANTHER" id="PTHR46910:SF12">
    <property type="entry name" value="REGULATORY PROTEIN CAT8"/>
    <property type="match status" value="1"/>
</dbReference>
<dbReference type="EMBL" id="JH767592">
    <property type="protein sequence ID" value="EON67968.1"/>
    <property type="molecule type" value="Genomic_DNA"/>
</dbReference>
<accession>R7Z1K0</accession>
<dbReference type="GO" id="GO:0008270">
    <property type="term" value="F:zinc ion binding"/>
    <property type="evidence" value="ECO:0007669"/>
    <property type="project" value="InterPro"/>
</dbReference>
<dbReference type="InterPro" id="IPR001138">
    <property type="entry name" value="Zn2Cys6_DnaBD"/>
</dbReference>
<dbReference type="OMA" id="SAYHINN"/>
<keyword evidence="2" id="KW-0539">Nucleus</keyword>
<feature type="region of interest" description="Disordered" evidence="3">
    <location>
        <begin position="1"/>
        <end position="32"/>
    </location>
</feature>
<dbReference type="Pfam" id="PF00172">
    <property type="entry name" value="Zn_clus"/>
    <property type="match status" value="1"/>
</dbReference>
<dbReference type="SMART" id="SM00906">
    <property type="entry name" value="Fungal_trans"/>
    <property type="match status" value="1"/>
</dbReference>